<dbReference type="FunFam" id="3.30.160.60:FF:000065">
    <property type="entry name" value="B-cell CLL/lymphoma 6, member B"/>
    <property type="match status" value="1"/>
</dbReference>
<dbReference type="Pfam" id="PF07776">
    <property type="entry name" value="zf-AD"/>
    <property type="match status" value="1"/>
</dbReference>
<keyword evidence="3 12" id="KW-0479">Metal-binding</keyword>
<evidence type="ECO:0000256" key="9">
    <source>
        <dbReference type="ARBA" id="ARBA00023163"/>
    </source>
</evidence>
<dbReference type="GO" id="GO:0003677">
    <property type="term" value="F:DNA binding"/>
    <property type="evidence" value="ECO:0007669"/>
    <property type="project" value="UniProtKB-KW"/>
</dbReference>
<feature type="binding site" evidence="12">
    <location>
        <position position="11"/>
    </location>
    <ligand>
        <name>Zn(2+)</name>
        <dbReference type="ChEBI" id="CHEBI:29105"/>
    </ligand>
</feature>
<dbReference type="PROSITE" id="PS50157">
    <property type="entry name" value="ZINC_FINGER_C2H2_2"/>
    <property type="match status" value="8"/>
</dbReference>
<dbReference type="AlphaFoldDB" id="A0A9P0H0V3"/>
<dbReference type="FunFam" id="3.30.160.60:FF:000060">
    <property type="entry name" value="zinc finger protein 436"/>
    <property type="match status" value="1"/>
</dbReference>
<dbReference type="PANTHER" id="PTHR23234">
    <property type="entry name" value="ZNF44 PROTEIN"/>
    <property type="match status" value="1"/>
</dbReference>
<dbReference type="Gene3D" id="3.40.1800.20">
    <property type="match status" value="1"/>
</dbReference>
<dbReference type="FunFam" id="3.30.160.60:FF:000072">
    <property type="entry name" value="zinc finger protein 143 isoform X1"/>
    <property type="match status" value="1"/>
</dbReference>
<reference evidence="15" key="1">
    <citation type="submission" date="2022-01" db="EMBL/GenBank/DDBJ databases">
        <authorList>
            <person name="King R."/>
        </authorList>
    </citation>
    <scope>NUCLEOTIDE SEQUENCE</scope>
</reference>
<feature type="binding site" evidence="12">
    <location>
        <position position="14"/>
    </location>
    <ligand>
        <name>Zn(2+)</name>
        <dbReference type="ChEBI" id="CHEBI:29105"/>
    </ligand>
</feature>
<accession>A0A9P0H0V3</accession>
<evidence type="ECO:0000256" key="10">
    <source>
        <dbReference type="ARBA" id="ARBA00023242"/>
    </source>
</evidence>
<gene>
    <name evidence="15" type="ORF">NEZAVI_LOCUS1875</name>
</gene>
<dbReference type="InterPro" id="IPR013087">
    <property type="entry name" value="Znf_C2H2_type"/>
</dbReference>
<dbReference type="PANTHER" id="PTHR23234:SF10">
    <property type="entry name" value="RIKEN CDNA 6720489N17 GENE-RELATED"/>
    <property type="match status" value="1"/>
</dbReference>
<keyword evidence="8" id="KW-0238">DNA-binding</keyword>
<dbReference type="SUPFAM" id="SSF57667">
    <property type="entry name" value="beta-beta-alpha zinc fingers"/>
    <property type="match status" value="4"/>
</dbReference>
<keyword evidence="7" id="KW-0805">Transcription regulation</keyword>
<feature type="binding site" evidence="12">
    <location>
        <position position="58"/>
    </location>
    <ligand>
        <name>Zn(2+)</name>
        <dbReference type="ChEBI" id="CHEBI:29105"/>
    </ligand>
</feature>
<sequence>MQFILGMNSYCRLCLREKGSLKLFESDLSKSVAIKLFKCFNFNIQKNESLSKKICSQCKIQLDSAYEFKEKLIETENLLKNAIKQTVNSMKELFINRNDASQEDDKITDPDSETCDSINKCREISNSTVEKSDNVCSVCFKSFKTLYQLKRHKVVHTKSNNYTCNECGKLFYQKCTLEVHQRVHSGEKPFLCNTCGKSFRQSSALKRHISCHFDERPYKCKLCNKSFKLKEVLASHLRTHEENNFICSTCGKCYANPSSLYKHLKIHSEGKRHTCTHCQKQFTRSDLLNEHIKTHTGERPFVCDVVCGSRFSSKSTLRAHVMIHKNEKPFQCHYCSKLFRQIGSLNRHIKCHTG</sequence>
<evidence type="ECO:0000256" key="11">
    <source>
        <dbReference type="PROSITE-ProRule" id="PRU00042"/>
    </source>
</evidence>
<dbReference type="FunFam" id="3.30.160.60:FF:000185">
    <property type="entry name" value="zinc finger protein 319"/>
    <property type="match status" value="1"/>
</dbReference>
<dbReference type="OrthoDB" id="6077919at2759"/>
<dbReference type="InterPro" id="IPR012934">
    <property type="entry name" value="Znf_AD"/>
</dbReference>
<proteinExistence type="inferred from homology"/>
<evidence type="ECO:0000259" key="14">
    <source>
        <dbReference type="PROSITE" id="PS51915"/>
    </source>
</evidence>
<dbReference type="EMBL" id="OV725077">
    <property type="protein sequence ID" value="CAH1390721.1"/>
    <property type="molecule type" value="Genomic_DNA"/>
</dbReference>
<dbReference type="FunFam" id="3.30.160.60:FF:000702">
    <property type="entry name" value="Transcription factor E4F1 isoform 1"/>
    <property type="match status" value="1"/>
</dbReference>
<dbReference type="SMART" id="SM00355">
    <property type="entry name" value="ZnF_C2H2"/>
    <property type="match status" value="8"/>
</dbReference>
<feature type="binding site" evidence="12">
    <location>
        <position position="55"/>
    </location>
    <ligand>
        <name>Zn(2+)</name>
        <dbReference type="ChEBI" id="CHEBI:29105"/>
    </ligand>
</feature>
<keyword evidence="4" id="KW-0677">Repeat</keyword>
<dbReference type="InterPro" id="IPR050758">
    <property type="entry name" value="Znf_C2H2-type"/>
</dbReference>
<feature type="domain" description="C2H2-type" evidence="13">
    <location>
        <begin position="301"/>
        <end position="329"/>
    </location>
</feature>
<evidence type="ECO:0000256" key="3">
    <source>
        <dbReference type="ARBA" id="ARBA00022723"/>
    </source>
</evidence>
<evidence type="ECO:0000256" key="4">
    <source>
        <dbReference type="ARBA" id="ARBA00022737"/>
    </source>
</evidence>
<dbReference type="SMART" id="SM00868">
    <property type="entry name" value="zf-AD"/>
    <property type="match status" value="1"/>
</dbReference>
<feature type="domain" description="C2H2-type" evidence="13">
    <location>
        <begin position="134"/>
        <end position="161"/>
    </location>
</feature>
<evidence type="ECO:0000256" key="5">
    <source>
        <dbReference type="ARBA" id="ARBA00022771"/>
    </source>
</evidence>
<evidence type="ECO:0000313" key="16">
    <source>
        <dbReference type="Proteomes" id="UP001152798"/>
    </source>
</evidence>
<dbReference type="SUPFAM" id="SSF57716">
    <property type="entry name" value="Glucocorticoid receptor-like (DNA-binding domain)"/>
    <property type="match status" value="1"/>
</dbReference>
<feature type="domain" description="C2H2-type" evidence="13">
    <location>
        <begin position="273"/>
        <end position="300"/>
    </location>
</feature>
<comment type="similarity">
    <text evidence="2">Belongs to the krueppel C2H2-type zinc-finger protein family.</text>
</comment>
<dbReference type="GO" id="GO:0006357">
    <property type="term" value="P:regulation of transcription by RNA polymerase II"/>
    <property type="evidence" value="ECO:0007669"/>
    <property type="project" value="UniProtKB-ARBA"/>
</dbReference>
<dbReference type="Gene3D" id="3.30.160.60">
    <property type="entry name" value="Classic Zinc Finger"/>
    <property type="match status" value="8"/>
</dbReference>
<evidence type="ECO:0000256" key="1">
    <source>
        <dbReference type="ARBA" id="ARBA00004123"/>
    </source>
</evidence>
<protein>
    <submittedName>
        <fullName evidence="15">Uncharacterized protein</fullName>
    </submittedName>
</protein>
<evidence type="ECO:0000256" key="2">
    <source>
        <dbReference type="ARBA" id="ARBA00006991"/>
    </source>
</evidence>
<dbReference type="GO" id="GO:0008270">
    <property type="term" value="F:zinc ion binding"/>
    <property type="evidence" value="ECO:0007669"/>
    <property type="project" value="UniProtKB-UniRule"/>
</dbReference>
<feature type="domain" description="C2H2-type" evidence="13">
    <location>
        <begin position="330"/>
        <end position="354"/>
    </location>
</feature>
<feature type="domain" description="ZAD" evidence="14">
    <location>
        <begin position="9"/>
        <end position="82"/>
    </location>
</feature>
<keyword evidence="5 11" id="KW-0863">Zinc-finger</keyword>
<evidence type="ECO:0000259" key="13">
    <source>
        <dbReference type="PROSITE" id="PS50157"/>
    </source>
</evidence>
<feature type="domain" description="C2H2-type" evidence="13">
    <location>
        <begin position="162"/>
        <end position="189"/>
    </location>
</feature>
<dbReference type="Proteomes" id="UP001152798">
    <property type="component" value="Chromosome 1"/>
</dbReference>
<evidence type="ECO:0000313" key="15">
    <source>
        <dbReference type="EMBL" id="CAH1390721.1"/>
    </source>
</evidence>
<dbReference type="Pfam" id="PF00096">
    <property type="entry name" value="zf-C2H2"/>
    <property type="match status" value="7"/>
</dbReference>
<dbReference type="GO" id="GO:0005634">
    <property type="term" value="C:nucleus"/>
    <property type="evidence" value="ECO:0007669"/>
    <property type="project" value="UniProtKB-SubCell"/>
</dbReference>
<organism evidence="15 16">
    <name type="scientific">Nezara viridula</name>
    <name type="common">Southern green stink bug</name>
    <name type="synonym">Cimex viridulus</name>
    <dbReference type="NCBI Taxonomy" id="85310"/>
    <lineage>
        <taxon>Eukaryota</taxon>
        <taxon>Metazoa</taxon>
        <taxon>Ecdysozoa</taxon>
        <taxon>Arthropoda</taxon>
        <taxon>Hexapoda</taxon>
        <taxon>Insecta</taxon>
        <taxon>Pterygota</taxon>
        <taxon>Neoptera</taxon>
        <taxon>Paraneoptera</taxon>
        <taxon>Hemiptera</taxon>
        <taxon>Heteroptera</taxon>
        <taxon>Panheteroptera</taxon>
        <taxon>Pentatomomorpha</taxon>
        <taxon>Pentatomoidea</taxon>
        <taxon>Pentatomidae</taxon>
        <taxon>Pentatominae</taxon>
        <taxon>Nezara</taxon>
    </lineage>
</organism>
<keyword evidence="16" id="KW-1185">Reference proteome</keyword>
<evidence type="ECO:0000256" key="12">
    <source>
        <dbReference type="PROSITE-ProRule" id="PRU01263"/>
    </source>
</evidence>
<dbReference type="PROSITE" id="PS00028">
    <property type="entry name" value="ZINC_FINGER_C2H2_1"/>
    <property type="match status" value="8"/>
</dbReference>
<feature type="domain" description="C2H2-type" evidence="13">
    <location>
        <begin position="245"/>
        <end position="272"/>
    </location>
</feature>
<name>A0A9P0H0V3_NEZVI</name>
<dbReference type="PROSITE" id="PS51915">
    <property type="entry name" value="ZAD"/>
    <property type="match status" value="1"/>
</dbReference>
<keyword evidence="10" id="KW-0539">Nucleus</keyword>
<evidence type="ECO:0000256" key="8">
    <source>
        <dbReference type="ARBA" id="ARBA00023125"/>
    </source>
</evidence>
<comment type="subcellular location">
    <subcellularLocation>
        <location evidence="1">Nucleus</location>
    </subcellularLocation>
</comment>
<dbReference type="InterPro" id="IPR036236">
    <property type="entry name" value="Znf_C2H2_sf"/>
</dbReference>
<keyword evidence="9" id="KW-0804">Transcription</keyword>
<feature type="domain" description="C2H2-type" evidence="13">
    <location>
        <begin position="190"/>
        <end position="217"/>
    </location>
</feature>
<feature type="domain" description="C2H2-type" evidence="13">
    <location>
        <begin position="218"/>
        <end position="245"/>
    </location>
</feature>
<keyword evidence="6 12" id="KW-0862">Zinc</keyword>
<evidence type="ECO:0000256" key="7">
    <source>
        <dbReference type="ARBA" id="ARBA00023015"/>
    </source>
</evidence>
<evidence type="ECO:0000256" key="6">
    <source>
        <dbReference type="ARBA" id="ARBA00022833"/>
    </source>
</evidence>
<dbReference type="FunFam" id="3.30.160.60:FF:001289">
    <property type="entry name" value="Zinc finger protein 574"/>
    <property type="match status" value="1"/>
</dbReference>